<dbReference type="Proteomes" id="UP001420932">
    <property type="component" value="Unassembled WGS sequence"/>
</dbReference>
<reference evidence="1 2" key="1">
    <citation type="submission" date="2024-01" db="EMBL/GenBank/DDBJ databases">
        <title>Genome assemblies of Stephania.</title>
        <authorList>
            <person name="Yang L."/>
        </authorList>
    </citation>
    <scope>NUCLEOTIDE SEQUENCE [LARGE SCALE GENOMIC DNA]</scope>
    <source>
        <strain evidence="1">YNDBR</strain>
        <tissue evidence="1">Leaf</tissue>
    </source>
</reference>
<evidence type="ECO:0000313" key="1">
    <source>
        <dbReference type="EMBL" id="KAK9150416.1"/>
    </source>
</evidence>
<gene>
    <name evidence="1" type="ORF">Syun_008725</name>
</gene>
<keyword evidence="2" id="KW-1185">Reference proteome</keyword>
<evidence type="ECO:0000313" key="2">
    <source>
        <dbReference type="Proteomes" id="UP001420932"/>
    </source>
</evidence>
<name>A0AAP0PRM2_9MAGN</name>
<sequence>MMAVQRRSFFEEQSRERKSGWSEEAILKSLKTRNYKVSQEAEICSICMKSCASLDIPTGILGDSPPKPILSRKSSKLSPGLILKVDCSHNISTTTHPRAHISQQRPSYALAIASGDIYRVSREGSHRAPSVPGVVIDVAASRAHPTYISGPYTSAFDRNKGEEIA</sequence>
<organism evidence="1 2">
    <name type="scientific">Stephania yunnanensis</name>
    <dbReference type="NCBI Taxonomy" id="152371"/>
    <lineage>
        <taxon>Eukaryota</taxon>
        <taxon>Viridiplantae</taxon>
        <taxon>Streptophyta</taxon>
        <taxon>Embryophyta</taxon>
        <taxon>Tracheophyta</taxon>
        <taxon>Spermatophyta</taxon>
        <taxon>Magnoliopsida</taxon>
        <taxon>Ranunculales</taxon>
        <taxon>Menispermaceae</taxon>
        <taxon>Menispermoideae</taxon>
        <taxon>Cissampelideae</taxon>
        <taxon>Stephania</taxon>
    </lineage>
</organism>
<accession>A0AAP0PRM2</accession>
<protein>
    <submittedName>
        <fullName evidence="1">Uncharacterized protein</fullName>
    </submittedName>
</protein>
<dbReference type="EMBL" id="JBBNAF010000004">
    <property type="protein sequence ID" value="KAK9150416.1"/>
    <property type="molecule type" value="Genomic_DNA"/>
</dbReference>
<proteinExistence type="predicted"/>
<comment type="caution">
    <text evidence="1">The sequence shown here is derived from an EMBL/GenBank/DDBJ whole genome shotgun (WGS) entry which is preliminary data.</text>
</comment>
<dbReference type="AlphaFoldDB" id="A0AAP0PRM2"/>